<comment type="caution">
    <text evidence="3">The sequence shown here is derived from an EMBL/GenBank/DDBJ whole genome shotgun (WGS) entry which is preliminary data.</text>
</comment>
<feature type="transmembrane region" description="Helical" evidence="2">
    <location>
        <begin position="40"/>
        <end position="65"/>
    </location>
</feature>
<keyword evidence="2" id="KW-1133">Transmembrane helix</keyword>
<feature type="transmembrane region" description="Helical" evidence="2">
    <location>
        <begin position="7"/>
        <end position="28"/>
    </location>
</feature>
<dbReference type="AlphaFoldDB" id="A0A1G2IV95"/>
<gene>
    <name evidence="3" type="ORF">A2358_02850</name>
</gene>
<keyword evidence="1" id="KW-0175">Coiled coil</keyword>
<keyword evidence="2" id="KW-0472">Membrane</keyword>
<feature type="coiled-coil region" evidence="1">
    <location>
        <begin position="194"/>
        <end position="225"/>
    </location>
</feature>
<dbReference type="EMBL" id="MHPJ01000015">
    <property type="protein sequence ID" value="OGZ78715.1"/>
    <property type="molecule type" value="Genomic_DNA"/>
</dbReference>
<evidence type="ECO:0000313" key="4">
    <source>
        <dbReference type="Proteomes" id="UP000178650"/>
    </source>
</evidence>
<reference evidence="3 4" key="1">
    <citation type="journal article" date="2016" name="Nat. Commun.">
        <title>Thousands of microbial genomes shed light on interconnected biogeochemical processes in an aquifer system.</title>
        <authorList>
            <person name="Anantharaman K."/>
            <person name="Brown C.T."/>
            <person name="Hug L.A."/>
            <person name="Sharon I."/>
            <person name="Castelle C.J."/>
            <person name="Probst A.J."/>
            <person name="Thomas B.C."/>
            <person name="Singh A."/>
            <person name="Wilkins M.J."/>
            <person name="Karaoz U."/>
            <person name="Brodie E.L."/>
            <person name="Williams K.H."/>
            <person name="Hubbard S.S."/>
            <person name="Banfield J.F."/>
        </authorList>
    </citation>
    <scope>NUCLEOTIDE SEQUENCE [LARGE SCALE GENOMIC DNA]</scope>
</reference>
<protein>
    <submittedName>
        <fullName evidence="3">Uncharacterized protein</fullName>
    </submittedName>
</protein>
<dbReference type="STRING" id="1802223.A2358_02850"/>
<feature type="transmembrane region" description="Helical" evidence="2">
    <location>
        <begin position="160"/>
        <end position="181"/>
    </location>
</feature>
<evidence type="ECO:0000256" key="2">
    <source>
        <dbReference type="SAM" id="Phobius"/>
    </source>
</evidence>
<evidence type="ECO:0000313" key="3">
    <source>
        <dbReference type="EMBL" id="OGZ78715.1"/>
    </source>
</evidence>
<proteinExistence type="predicted"/>
<feature type="transmembrane region" description="Helical" evidence="2">
    <location>
        <begin position="77"/>
        <end position="93"/>
    </location>
</feature>
<keyword evidence="2" id="KW-0812">Transmembrane</keyword>
<sequence>MKQFIKIYISIFIGFFLPTLLFYLWMVIFGGREGISVGKLFYMISIFSVICSVVIGSAMLLLNIFRKKFKIYKWESIIIWIIAVLTPIAVISISGQKGMSLSKNLVGQFLDILFGVFLNTLVLATIFILLNWLHKKLKIKFPQLLNFNNTSVKIFLKENWFKLIICIAIALIGFSIFYYFVVLGTQKNQSSIEAKEEEIRLKQEKQSVEFNQQKEEETAKNLNAENLVGCLNTAEINRNTDVKYWIDWGDPYCKQYSGDAGLYGHCLDELQKNIDKVKAQESQAKNDCYKRYPQN</sequence>
<feature type="transmembrane region" description="Helical" evidence="2">
    <location>
        <begin position="113"/>
        <end position="133"/>
    </location>
</feature>
<dbReference type="Proteomes" id="UP000178650">
    <property type="component" value="Unassembled WGS sequence"/>
</dbReference>
<accession>A0A1G2IV95</accession>
<name>A0A1G2IV95_9BACT</name>
<organism evidence="3 4">
    <name type="scientific">Candidatus Staskawiczbacteria bacterium RIFOXYB1_FULL_37_44</name>
    <dbReference type="NCBI Taxonomy" id="1802223"/>
    <lineage>
        <taxon>Bacteria</taxon>
        <taxon>Candidatus Staskawicziibacteriota</taxon>
    </lineage>
</organism>
<evidence type="ECO:0000256" key="1">
    <source>
        <dbReference type="SAM" id="Coils"/>
    </source>
</evidence>